<dbReference type="GO" id="GO:1990883">
    <property type="term" value="F:18S rRNA cytidine N-acetyltransferase activity"/>
    <property type="evidence" value="ECO:0007669"/>
    <property type="project" value="TreeGrafter"/>
</dbReference>
<protein>
    <recommendedName>
        <fullName evidence="10">Helicase domain-containing protein</fullName>
    </recommendedName>
</protein>
<dbReference type="EMBL" id="JH370144">
    <property type="protein sequence ID" value="ELA41453.1"/>
    <property type="molecule type" value="Genomic_DNA"/>
</dbReference>
<dbReference type="GO" id="GO:0030686">
    <property type="term" value="C:90S preribosome"/>
    <property type="evidence" value="ECO:0007669"/>
    <property type="project" value="TreeGrafter"/>
</dbReference>
<dbReference type="PANTHER" id="PTHR10925">
    <property type="entry name" value="N-ACETYLTRANSFERASE 10"/>
    <property type="match status" value="1"/>
</dbReference>
<dbReference type="InterPro" id="IPR032672">
    <property type="entry name" value="TmcA/NAT10/Kre33"/>
</dbReference>
<reference evidence="9" key="1">
    <citation type="submission" date="2011-05" db="EMBL/GenBank/DDBJ databases">
        <title>The genome sequence of Vittaforma corneae strain ATCC 50505.</title>
        <authorList>
            <consortium name="The Broad Institute Genome Sequencing Platform"/>
            <person name="Cuomo C."/>
            <person name="Didier E."/>
            <person name="Bowers L."/>
            <person name="Young S.K."/>
            <person name="Zeng Q."/>
            <person name="Gargeya S."/>
            <person name="Fitzgerald M."/>
            <person name="Haas B."/>
            <person name="Abouelleil A."/>
            <person name="Alvarado L."/>
            <person name="Arachchi H.M."/>
            <person name="Berlin A."/>
            <person name="Chapman S.B."/>
            <person name="Gearin G."/>
            <person name="Goldberg J."/>
            <person name="Griggs A."/>
            <person name="Gujja S."/>
            <person name="Hansen M."/>
            <person name="Heiman D."/>
            <person name="Howarth C."/>
            <person name="Larimer J."/>
            <person name="Lui A."/>
            <person name="MacDonald P.J.P."/>
            <person name="McCowen C."/>
            <person name="Montmayeur A."/>
            <person name="Murphy C."/>
            <person name="Neiman D."/>
            <person name="Pearson M."/>
            <person name="Priest M."/>
            <person name="Roberts A."/>
            <person name="Saif S."/>
            <person name="Shea T."/>
            <person name="Sisk P."/>
            <person name="Stolte C."/>
            <person name="Sykes S."/>
            <person name="Wortman J."/>
            <person name="Nusbaum C."/>
            <person name="Birren B."/>
        </authorList>
    </citation>
    <scope>NUCLEOTIDE SEQUENCE [LARGE SCALE GENOMIC DNA]</scope>
    <source>
        <strain evidence="9">ATCC 50505</strain>
    </source>
</reference>
<dbReference type="Proteomes" id="UP000011082">
    <property type="component" value="Unassembled WGS sequence"/>
</dbReference>
<dbReference type="PANTHER" id="PTHR10925:SF5">
    <property type="entry name" value="RNA CYTIDINE ACETYLTRANSFERASE"/>
    <property type="match status" value="1"/>
</dbReference>
<dbReference type="GO" id="GO:0005730">
    <property type="term" value="C:nucleolus"/>
    <property type="evidence" value="ECO:0007669"/>
    <property type="project" value="TreeGrafter"/>
</dbReference>
<keyword evidence="5" id="KW-0012">Acyltransferase</keyword>
<feature type="domain" description="TmcA/NAT10 N-terminal" evidence="7">
    <location>
        <begin position="7"/>
        <end position="180"/>
    </location>
</feature>
<proteinExistence type="predicted"/>
<dbReference type="HOGENOM" id="CLU_687363_0_0_1"/>
<dbReference type="Gene3D" id="3.40.50.300">
    <property type="entry name" value="P-loop containing nucleotide triphosphate hydrolases"/>
    <property type="match status" value="1"/>
</dbReference>
<dbReference type="InParanoid" id="L2GKP2"/>
<dbReference type="Pfam" id="PF08351">
    <property type="entry name" value="TmcA_N"/>
    <property type="match status" value="1"/>
</dbReference>
<evidence type="ECO:0000313" key="9">
    <source>
        <dbReference type="Proteomes" id="UP000011082"/>
    </source>
</evidence>
<keyword evidence="9" id="KW-1185">Reference proteome</keyword>
<evidence type="ECO:0000256" key="4">
    <source>
        <dbReference type="ARBA" id="ARBA00022840"/>
    </source>
</evidence>
<gene>
    <name evidence="8" type="ORF">VICG_01558</name>
</gene>
<dbReference type="AlphaFoldDB" id="L2GKP2"/>
<dbReference type="STRING" id="993615.L2GKP2"/>
<dbReference type="OrthoDB" id="10067491at2759"/>
<keyword evidence="2" id="KW-0808">Transferase</keyword>
<evidence type="ECO:0000313" key="8">
    <source>
        <dbReference type="EMBL" id="ELA41453.1"/>
    </source>
</evidence>
<evidence type="ECO:0000259" key="7">
    <source>
        <dbReference type="Pfam" id="PF08351"/>
    </source>
</evidence>
<dbReference type="GO" id="GO:0005524">
    <property type="term" value="F:ATP binding"/>
    <property type="evidence" value="ECO:0007669"/>
    <property type="project" value="UniProtKB-KW"/>
</dbReference>
<dbReference type="VEuPathDB" id="MicrosporidiaDB:VICG_01558"/>
<accession>L2GKP2</accession>
<dbReference type="InterPro" id="IPR013562">
    <property type="entry name" value="TmcA/NAT10_N"/>
</dbReference>
<evidence type="ECO:0000256" key="5">
    <source>
        <dbReference type="ARBA" id="ARBA00023315"/>
    </source>
</evidence>
<name>L2GKP2_VITCO</name>
<organism evidence="8 9">
    <name type="scientific">Vittaforma corneae (strain ATCC 50505)</name>
    <name type="common">Microsporidian parasite</name>
    <name type="synonym">Nosema corneum</name>
    <dbReference type="NCBI Taxonomy" id="993615"/>
    <lineage>
        <taxon>Eukaryota</taxon>
        <taxon>Fungi</taxon>
        <taxon>Fungi incertae sedis</taxon>
        <taxon>Microsporidia</taxon>
        <taxon>Nosematidae</taxon>
        <taxon>Vittaforma</taxon>
    </lineage>
</organism>
<evidence type="ECO:0000259" key="6">
    <source>
        <dbReference type="Pfam" id="PF05127"/>
    </source>
</evidence>
<dbReference type="Pfam" id="PF05127">
    <property type="entry name" value="NAT10_TcmA_helicase"/>
    <property type="match status" value="1"/>
</dbReference>
<keyword evidence="4" id="KW-0067">ATP-binding</keyword>
<evidence type="ECO:0000256" key="3">
    <source>
        <dbReference type="ARBA" id="ARBA00022741"/>
    </source>
</evidence>
<keyword evidence="3" id="KW-0547">Nucleotide-binding</keyword>
<dbReference type="Gene3D" id="3.40.50.11040">
    <property type="match status" value="1"/>
</dbReference>
<dbReference type="InterPro" id="IPR007807">
    <property type="entry name" value="TcmA/NAT10_helicase"/>
</dbReference>
<dbReference type="GO" id="GO:0000049">
    <property type="term" value="F:tRNA binding"/>
    <property type="evidence" value="ECO:0007669"/>
    <property type="project" value="TreeGrafter"/>
</dbReference>
<evidence type="ECO:0000256" key="1">
    <source>
        <dbReference type="ARBA" id="ARBA00004123"/>
    </source>
</evidence>
<evidence type="ECO:0000256" key="2">
    <source>
        <dbReference type="ARBA" id="ARBA00022679"/>
    </source>
</evidence>
<dbReference type="InterPro" id="IPR027417">
    <property type="entry name" value="P-loop_NTPase"/>
</dbReference>
<dbReference type="GO" id="GO:1904812">
    <property type="term" value="P:rRNA acetylation involved in maturation of SSU-rRNA"/>
    <property type="evidence" value="ECO:0007669"/>
    <property type="project" value="TreeGrafter"/>
</dbReference>
<sequence length="401" mass="46142">MTKFSAEHLINVFKNQVKANHRAMFVIVGEDPKQQIHILHGKLNQISNLSNVIWCYKNKNSETPLDKETKKLKNCENDKELEKWVKTYSPEYISYKENGKILGKTCDILILQDFEALTPNMMACSIETVRGGGAIVLLLDLEKSIKEIDTWKSELITQSVNEKLISRFNKRLFKSLVHLPCAMFLDSNLRVIDITSDNIENNKVLMEKEIQTTSDKCINYNSTLFRMCKTKDQISVLTSLVSHLDIDEPSVSSVIAERGRGKSAALGLAIVCAIEKNFPLILISSLFLDNVQAIFEFIIAGLDALEYKKMKDYKIRYTFESKKRLINKIEVVKDYRRTVEFVQSFEEPKAYPNLLVIDEAASIPLLYLKKLLRCKASIHGINSQWLRRDWQDFPNKANRIH</sequence>
<dbReference type="GeneID" id="19882269"/>
<evidence type="ECO:0008006" key="10">
    <source>
        <dbReference type="Google" id="ProtNLM"/>
    </source>
</evidence>
<dbReference type="RefSeq" id="XP_007605004.1">
    <property type="nucleotide sequence ID" value="XM_007604942.1"/>
</dbReference>
<feature type="domain" description="TcmA/NAT10 helicase" evidence="6">
    <location>
        <begin position="254"/>
        <end position="374"/>
    </location>
</feature>
<comment type="subcellular location">
    <subcellularLocation>
        <location evidence="1">Nucleus</location>
    </subcellularLocation>
</comment>